<evidence type="ECO:0000256" key="13">
    <source>
        <dbReference type="ARBA" id="ARBA00047712"/>
    </source>
</evidence>
<dbReference type="SUPFAM" id="SSF140490">
    <property type="entry name" value="Nqo1C-terminal domain-like"/>
    <property type="match status" value="1"/>
</dbReference>
<dbReference type="GO" id="GO:0051287">
    <property type="term" value="F:NAD binding"/>
    <property type="evidence" value="ECO:0007669"/>
    <property type="project" value="UniProtKB-UniRule"/>
</dbReference>
<dbReference type="InterPro" id="IPR050837">
    <property type="entry name" value="ComplexI_51kDa_subunit"/>
</dbReference>
<dbReference type="InterPro" id="IPR011538">
    <property type="entry name" value="Nuo51_FMN-bd"/>
</dbReference>
<dbReference type="Gene3D" id="3.10.20.600">
    <property type="match status" value="1"/>
</dbReference>
<dbReference type="PROSITE" id="PS00644">
    <property type="entry name" value="COMPLEX1_51K_1"/>
    <property type="match status" value="1"/>
</dbReference>
<evidence type="ECO:0000313" key="16">
    <source>
        <dbReference type="EMBL" id="MBB4066683.1"/>
    </source>
</evidence>
<keyword evidence="9" id="KW-1278">Translocase</keyword>
<dbReference type="GO" id="GO:0010181">
    <property type="term" value="F:FMN binding"/>
    <property type="evidence" value="ECO:0007669"/>
    <property type="project" value="InterPro"/>
</dbReference>
<evidence type="ECO:0000313" key="17">
    <source>
        <dbReference type="Proteomes" id="UP000528286"/>
    </source>
</evidence>
<dbReference type="InterPro" id="IPR037207">
    <property type="entry name" value="Nuop51_4Fe4S-bd_sf"/>
</dbReference>
<dbReference type="PANTHER" id="PTHR11780">
    <property type="entry name" value="NADH-UBIQUINONE OXIDOREDUCTASE FLAVOPROTEIN 1 NDUFV1"/>
    <property type="match status" value="1"/>
</dbReference>
<evidence type="ECO:0000256" key="8">
    <source>
        <dbReference type="ARBA" id="ARBA00022723"/>
    </source>
</evidence>
<evidence type="ECO:0000256" key="11">
    <source>
        <dbReference type="ARBA" id="ARBA00023014"/>
    </source>
</evidence>
<dbReference type="InterPro" id="IPR019575">
    <property type="entry name" value="Nuop51_4Fe4S-bd"/>
</dbReference>
<keyword evidence="8 14" id="KW-0479">Metal-binding</keyword>
<evidence type="ECO:0000256" key="3">
    <source>
        <dbReference type="ARBA" id="ARBA00002378"/>
    </source>
</evidence>
<keyword evidence="10 14" id="KW-0408">Iron</keyword>
<dbReference type="Pfam" id="PF22461">
    <property type="entry name" value="SLBB_2"/>
    <property type="match status" value="1"/>
</dbReference>
<keyword evidence="5 14" id="KW-0004">4Fe-4S</keyword>
<dbReference type="FunFam" id="1.20.1440.230:FF:000001">
    <property type="entry name" value="Mitochondrial NADH dehydrogenase flavoprotein 1"/>
    <property type="match status" value="1"/>
</dbReference>
<organism evidence="16 17">
    <name type="scientific">Gellertiella hungarica</name>
    <dbReference type="NCBI Taxonomy" id="1572859"/>
    <lineage>
        <taxon>Bacteria</taxon>
        <taxon>Pseudomonadati</taxon>
        <taxon>Pseudomonadota</taxon>
        <taxon>Alphaproteobacteria</taxon>
        <taxon>Hyphomicrobiales</taxon>
        <taxon>Rhizobiaceae</taxon>
        <taxon>Gellertiella</taxon>
    </lineage>
</organism>
<dbReference type="RefSeq" id="WP_183367947.1">
    <property type="nucleotide sequence ID" value="NZ_JACIEZ010000011.1"/>
</dbReference>
<dbReference type="InterPro" id="IPR001949">
    <property type="entry name" value="NADH-UbQ_OxRdtase_51kDa_CS"/>
</dbReference>
<dbReference type="EMBL" id="JACIEZ010000011">
    <property type="protein sequence ID" value="MBB4066683.1"/>
    <property type="molecule type" value="Genomic_DNA"/>
</dbReference>
<dbReference type="GO" id="GO:0048038">
    <property type="term" value="F:quinone binding"/>
    <property type="evidence" value="ECO:0007669"/>
    <property type="project" value="UniProtKB-KW"/>
</dbReference>
<evidence type="ECO:0000259" key="15">
    <source>
        <dbReference type="SMART" id="SM00928"/>
    </source>
</evidence>
<protein>
    <recommendedName>
        <fullName evidence="14">NADH-quinone oxidoreductase subunit F</fullName>
        <ecNumber evidence="14">7.1.1.-</ecNumber>
    </recommendedName>
</protein>
<dbReference type="PROSITE" id="PS00645">
    <property type="entry name" value="COMPLEX1_51K_2"/>
    <property type="match status" value="1"/>
</dbReference>
<evidence type="ECO:0000256" key="6">
    <source>
        <dbReference type="ARBA" id="ARBA00022630"/>
    </source>
</evidence>
<evidence type="ECO:0000256" key="5">
    <source>
        <dbReference type="ARBA" id="ARBA00022485"/>
    </source>
</evidence>
<keyword evidence="14" id="KW-0874">Quinone</keyword>
<dbReference type="GO" id="GO:0051539">
    <property type="term" value="F:4 iron, 4 sulfur cluster binding"/>
    <property type="evidence" value="ECO:0007669"/>
    <property type="project" value="UniProtKB-UniRule"/>
</dbReference>
<evidence type="ECO:0000256" key="2">
    <source>
        <dbReference type="ARBA" id="ARBA00001966"/>
    </source>
</evidence>
<evidence type="ECO:0000256" key="4">
    <source>
        <dbReference type="ARBA" id="ARBA00007523"/>
    </source>
</evidence>
<comment type="caution">
    <text evidence="16">The sequence shown here is derived from an EMBL/GenBank/DDBJ whole genome shotgun (WGS) entry which is preliminary data.</text>
</comment>
<name>A0A7W6NM84_9HYPH</name>
<evidence type="ECO:0000256" key="14">
    <source>
        <dbReference type="RuleBase" id="RU364066"/>
    </source>
</evidence>
<dbReference type="Gene3D" id="1.20.1440.230">
    <property type="entry name" value="NADH-ubiquinone oxidoreductase 51kDa subunit, iron-sulphur binding domain"/>
    <property type="match status" value="1"/>
</dbReference>
<keyword evidence="6 14" id="KW-0285">Flavoprotein</keyword>
<sequence>MLKDQDRIFTNIYGLKDKSLKGAMARGHWDGTKQLLEMGRDWIINEVKNSGLRGRGGAGFPTGLKWSFMPKESDGRPHYLVVNADESEPGTCKDREIMRHDPHTLIEGCVIASFAMGAHHAYIYVRGEFMREREALQAAIDECYEAGLLGKNNKLGYDIDIVVHHGAGAYICGEETALLESLEGKKGQPRLKPPFPANMGLYGCPTTVNNVESIAVTPTILRRGAGWYASFGRANNTGTKLFSISGHVNRPCTVEESMSITFEELIEKHCGGIRGGWDNLLAVIPGGSSVPCVPGEQIRNAIMDYDGLRELGSGLGTAAVIVMDKSTDIVKAIWRLSAFYKHESCGQCTPCREGTGWMMRVMDRMVKGNAQKREIDMLFQVTKQVEGHTICALGDAAAWPIQGLIKHFRPVMEARIDEYTRNAVAHGVVMEAAE</sequence>
<comment type="function">
    <text evidence="3">NDH-1 shuttles electrons from NADH, via FMN and iron-sulfur (Fe-S) centers, to quinones in the respiratory chain. The immediate electron acceptor for the enzyme in this species is believed to be ubiquinone. Couples the redox reaction to proton translocation (for every two electrons transferred, four hydrogen ions are translocated across the cytoplasmic membrane), and thus conserves the redox energy in a proton gradient.</text>
</comment>
<accession>A0A7W6NM84</accession>
<comment type="cofactor">
    <cofactor evidence="2 14">
        <name>[4Fe-4S] cluster</name>
        <dbReference type="ChEBI" id="CHEBI:49883"/>
    </cofactor>
</comment>
<dbReference type="Pfam" id="PF01512">
    <property type="entry name" value="Complex1_51K"/>
    <property type="match status" value="1"/>
</dbReference>
<dbReference type="GO" id="GO:0046872">
    <property type="term" value="F:metal ion binding"/>
    <property type="evidence" value="ECO:0007669"/>
    <property type="project" value="UniProtKB-KW"/>
</dbReference>
<proteinExistence type="inferred from homology"/>
<dbReference type="Proteomes" id="UP000528286">
    <property type="component" value="Unassembled WGS sequence"/>
</dbReference>
<evidence type="ECO:0000256" key="7">
    <source>
        <dbReference type="ARBA" id="ARBA00022643"/>
    </source>
</evidence>
<dbReference type="SUPFAM" id="SSF142984">
    <property type="entry name" value="Nqo1 middle domain-like"/>
    <property type="match status" value="1"/>
</dbReference>
<comment type="similarity">
    <text evidence="4 14">Belongs to the complex I 51 kDa subunit family.</text>
</comment>
<feature type="domain" description="NADH-ubiquinone oxidoreductase 51kDa subunit iron-sulphur binding" evidence="15">
    <location>
        <begin position="330"/>
        <end position="375"/>
    </location>
</feature>
<dbReference type="EC" id="7.1.1.-" evidence="14"/>
<evidence type="ECO:0000256" key="10">
    <source>
        <dbReference type="ARBA" id="ARBA00023004"/>
    </source>
</evidence>
<dbReference type="InterPro" id="IPR011537">
    <property type="entry name" value="NADH-UbQ_OxRdtase_suF"/>
</dbReference>
<dbReference type="PANTHER" id="PTHR11780:SF10">
    <property type="entry name" value="NADH DEHYDROGENASE [UBIQUINONE] FLAVOPROTEIN 1, MITOCHONDRIAL"/>
    <property type="match status" value="1"/>
</dbReference>
<keyword evidence="17" id="KW-1185">Reference proteome</keyword>
<dbReference type="FunFam" id="3.40.50.11540:FF:000001">
    <property type="entry name" value="NADH dehydrogenase [ubiquinone] flavoprotein 1, mitochondrial"/>
    <property type="match status" value="1"/>
</dbReference>
<dbReference type="NCBIfam" id="NF010120">
    <property type="entry name" value="PRK13596.1"/>
    <property type="match status" value="1"/>
</dbReference>
<comment type="cofactor">
    <cofactor evidence="1 14">
        <name>FMN</name>
        <dbReference type="ChEBI" id="CHEBI:58210"/>
    </cofactor>
</comment>
<gene>
    <name evidence="16" type="ORF">GGR23_003901</name>
</gene>
<dbReference type="InterPro" id="IPR054765">
    <property type="entry name" value="SLBB_dom"/>
</dbReference>
<dbReference type="SUPFAM" id="SSF142019">
    <property type="entry name" value="Nqo1 FMN-binding domain-like"/>
    <property type="match status" value="1"/>
</dbReference>
<reference evidence="16 17" key="1">
    <citation type="submission" date="2020-08" db="EMBL/GenBank/DDBJ databases">
        <title>Genomic Encyclopedia of Type Strains, Phase IV (KMG-IV): sequencing the most valuable type-strain genomes for metagenomic binning, comparative biology and taxonomic classification.</title>
        <authorList>
            <person name="Goeker M."/>
        </authorList>
    </citation>
    <scope>NUCLEOTIDE SEQUENCE [LARGE SCALE GENOMIC DNA]</scope>
    <source>
        <strain evidence="16 17">DSM 29853</strain>
    </source>
</reference>
<dbReference type="AlphaFoldDB" id="A0A7W6NM84"/>
<dbReference type="FunFam" id="3.10.20.600:FF:000001">
    <property type="entry name" value="NADH dehydrogenase [ubiquinone] flavoprotein 1, mitochondrial"/>
    <property type="match status" value="1"/>
</dbReference>
<dbReference type="InterPro" id="IPR037225">
    <property type="entry name" value="Nuo51_FMN-bd_sf"/>
</dbReference>
<keyword evidence="12 14" id="KW-0520">NAD</keyword>
<dbReference type="Pfam" id="PF10589">
    <property type="entry name" value="NADH_4Fe-4S"/>
    <property type="match status" value="1"/>
</dbReference>
<keyword evidence="7 14" id="KW-0288">FMN</keyword>
<dbReference type="SMART" id="SM00928">
    <property type="entry name" value="NADH_4Fe-4S"/>
    <property type="match status" value="1"/>
</dbReference>
<evidence type="ECO:0000256" key="1">
    <source>
        <dbReference type="ARBA" id="ARBA00001917"/>
    </source>
</evidence>
<keyword evidence="11 14" id="KW-0411">Iron-sulfur</keyword>
<comment type="catalytic activity">
    <reaction evidence="13 14">
        <text>a quinone + NADH + 5 H(+)(in) = a quinol + NAD(+) + 4 H(+)(out)</text>
        <dbReference type="Rhea" id="RHEA:57888"/>
        <dbReference type="ChEBI" id="CHEBI:15378"/>
        <dbReference type="ChEBI" id="CHEBI:24646"/>
        <dbReference type="ChEBI" id="CHEBI:57540"/>
        <dbReference type="ChEBI" id="CHEBI:57945"/>
        <dbReference type="ChEBI" id="CHEBI:132124"/>
    </reaction>
</comment>
<evidence type="ECO:0000256" key="9">
    <source>
        <dbReference type="ARBA" id="ARBA00022967"/>
    </source>
</evidence>
<dbReference type="GO" id="GO:0008137">
    <property type="term" value="F:NADH dehydrogenase (ubiquinone) activity"/>
    <property type="evidence" value="ECO:0007669"/>
    <property type="project" value="InterPro"/>
</dbReference>
<dbReference type="NCBIfam" id="TIGR01959">
    <property type="entry name" value="nuoF_fam"/>
    <property type="match status" value="1"/>
</dbReference>
<dbReference type="Gene3D" id="3.40.50.11540">
    <property type="entry name" value="NADH-ubiquinone oxidoreductase 51kDa subunit"/>
    <property type="match status" value="1"/>
</dbReference>
<evidence type="ECO:0000256" key="12">
    <source>
        <dbReference type="ARBA" id="ARBA00023027"/>
    </source>
</evidence>